<organism evidence="4 5">
    <name type="scientific">Kitasatospora terrestris</name>
    <dbReference type="NCBI Taxonomy" id="258051"/>
    <lineage>
        <taxon>Bacteria</taxon>
        <taxon>Bacillati</taxon>
        <taxon>Actinomycetota</taxon>
        <taxon>Actinomycetes</taxon>
        <taxon>Kitasatosporales</taxon>
        <taxon>Streptomycetaceae</taxon>
        <taxon>Kitasatospora</taxon>
    </lineage>
</organism>
<accession>A0ABP9D6G9</accession>
<evidence type="ECO:0000256" key="2">
    <source>
        <dbReference type="SAM" id="MobiDB-lite"/>
    </source>
</evidence>
<keyword evidence="1" id="KW-0378">Hydrolase</keyword>
<dbReference type="SUPFAM" id="SSF63817">
    <property type="entry name" value="Sortase"/>
    <property type="match status" value="1"/>
</dbReference>
<proteinExistence type="predicted"/>
<evidence type="ECO:0000256" key="3">
    <source>
        <dbReference type="SAM" id="Phobius"/>
    </source>
</evidence>
<reference evidence="5" key="1">
    <citation type="journal article" date="2019" name="Int. J. Syst. Evol. Microbiol.">
        <title>The Global Catalogue of Microorganisms (GCM) 10K type strain sequencing project: providing services to taxonomists for standard genome sequencing and annotation.</title>
        <authorList>
            <consortium name="The Broad Institute Genomics Platform"/>
            <consortium name="The Broad Institute Genome Sequencing Center for Infectious Disease"/>
            <person name="Wu L."/>
            <person name="Ma J."/>
        </authorList>
    </citation>
    <scope>NUCLEOTIDE SEQUENCE [LARGE SCALE GENOMIC DNA]</scope>
    <source>
        <strain evidence="5">JCM 13006</strain>
    </source>
</reference>
<evidence type="ECO:0000313" key="4">
    <source>
        <dbReference type="EMBL" id="GAA4832007.1"/>
    </source>
</evidence>
<feature type="transmembrane region" description="Helical" evidence="3">
    <location>
        <begin position="12"/>
        <end position="32"/>
    </location>
</feature>
<dbReference type="Pfam" id="PF04203">
    <property type="entry name" value="Sortase"/>
    <property type="match status" value="1"/>
</dbReference>
<keyword evidence="3" id="KW-0812">Transmembrane</keyword>
<keyword evidence="3" id="KW-0472">Membrane</keyword>
<keyword evidence="3" id="KW-1133">Transmembrane helix</keyword>
<dbReference type="EMBL" id="BAABIS010000001">
    <property type="protein sequence ID" value="GAA4832007.1"/>
    <property type="molecule type" value="Genomic_DNA"/>
</dbReference>
<evidence type="ECO:0000313" key="5">
    <source>
        <dbReference type="Proteomes" id="UP001501752"/>
    </source>
</evidence>
<dbReference type="Gene3D" id="2.40.260.10">
    <property type="entry name" value="Sortase"/>
    <property type="match status" value="1"/>
</dbReference>
<comment type="caution">
    <text evidence="4">The sequence shown here is derived from an EMBL/GenBank/DDBJ whole genome shotgun (WGS) entry which is preliminary data.</text>
</comment>
<feature type="region of interest" description="Disordered" evidence="2">
    <location>
        <begin position="35"/>
        <end position="69"/>
    </location>
</feature>
<name>A0ABP9D6G9_9ACTN</name>
<evidence type="ECO:0000256" key="1">
    <source>
        <dbReference type="ARBA" id="ARBA00022801"/>
    </source>
</evidence>
<dbReference type="InterPro" id="IPR042001">
    <property type="entry name" value="Sortase_F"/>
</dbReference>
<dbReference type="NCBIfam" id="NF033748">
    <property type="entry name" value="class_F_sortase"/>
    <property type="match status" value="1"/>
</dbReference>
<dbReference type="InterPro" id="IPR023365">
    <property type="entry name" value="Sortase_dom-sf"/>
</dbReference>
<gene>
    <name evidence="4" type="ORF">GCM10023235_02830</name>
</gene>
<dbReference type="CDD" id="cd05829">
    <property type="entry name" value="Sortase_F"/>
    <property type="match status" value="1"/>
</dbReference>
<sequence>MRTDGRHARRHRAGRLVAGAVASAVLGGAWLVHDGMTTSHPPQPGEGGPVARGSSDPGLPAPSPTLSPRVAALPASRPTRIRIPSLKVDAPVSGVGLDARGELDSPPSTNRNLVGWYRGGPAPGADGTAVAVGHVDTTKGPAVFYRLGLLRPGLTVEVTREDRRTAVFTVDSVRLYAKSAFPTDTVYRATGQAELRLITCGGAFDARTGYQGNTVVFAHLTGVR</sequence>
<dbReference type="RefSeq" id="WP_345694892.1">
    <property type="nucleotide sequence ID" value="NZ_BAABIS010000001.1"/>
</dbReference>
<protein>
    <submittedName>
        <fullName evidence="4">Class F sortase</fullName>
    </submittedName>
</protein>
<dbReference type="InterPro" id="IPR005754">
    <property type="entry name" value="Sortase"/>
</dbReference>
<dbReference type="Proteomes" id="UP001501752">
    <property type="component" value="Unassembled WGS sequence"/>
</dbReference>
<keyword evidence="5" id="KW-1185">Reference proteome</keyword>